<dbReference type="GO" id="GO:0005737">
    <property type="term" value="C:cytoplasm"/>
    <property type="evidence" value="ECO:0007669"/>
    <property type="project" value="TreeGrafter"/>
</dbReference>
<feature type="binding site" evidence="3">
    <location>
        <begin position="9"/>
        <end position="16"/>
    </location>
    <ligand>
        <name>substrate</name>
    </ligand>
</feature>
<evidence type="ECO:0000256" key="3">
    <source>
        <dbReference type="PIRSR" id="PIRSR613078-2"/>
    </source>
</evidence>
<dbReference type="Pfam" id="PF00300">
    <property type="entry name" value="His_Phos_1"/>
    <property type="match status" value="1"/>
</dbReference>
<keyword evidence="2" id="KW-0413">Isomerase</keyword>
<comment type="caution">
    <text evidence="5">The sequence shown here is derived from an EMBL/GenBank/DDBJ whole genome shotgun (WGS) entry which is preliminary data.</text>
</comment>
<dbReference type="PROSITE" id="PS00175">
    <property type="entry name" value="PG_MUTASE"/>
    <property type="match status" value="1"/>
</dbReference>
<dbReference type="InterPro" id="IPR013078">
    <property type="entry name" value="His_Pase_superF_clade-1"/>
</dbReference>
<sequence length="249" mass="27225">MVSELWLVRHGESVGNVAATRAERAGLAEVGISTRDADTPLSPTGADQAAALGEHWAGCDPLPDAVWCSPYLRARETARIALDRAGLSLPVRVDERLRDRELGIVDGLTSHGIRDRFPLEAARRDHLGKFYYRPPGGESWTDVALRLRSVLADIESGPGERVLVVAHDAVIWLLRYILEQLDEEQLFDLIGRGSVRNTSVTVLTRDGQGWTAARTDDVRHLDRTGADVTEHPGTDAEGHAKAAPEGHPR</sequence>
<accession>A0A7X6KUF7</accession>
<evidence type="ECO:0000256" key="1">
    <source>
        <dbReference type="ARBA" id="ARBA00023152"/>
    </source>
</evidence>
<dbReference type="EMBL" id="JAAXOX010000003">
    <property type="protein sequence ID" value="NKY22454.1"/>
    <property type="molecule type" value="Genomic_DNA"/>
</dbReference>
<protein>
    <submittedName>
        <fullName evidence="5">Histidine phosphatase family protein</fullName>
    </submittedName>
</protein>
<dbReference type="InterPro" id="IPR050275">
    <property type="entry name" value="PGM_Phosphatase"/>
</dbReference>
<evidence type="ECO:0000313" key="6">
    <source>
        <dbReference type="Proteomes" id="UP000581206"/>
    </source>
</evidence>
<dbReference type="SMART" id="SM00855">
    <property type="entry name" value="PGAM"/>
    <property type="match status" value="1"/>
</dbReference>
<dbReference type="PANTHER" id="PTHR48100:SF1">
    <property type="entry name" value="HISTIDINE PHOSPHATASE FAMILY PROTEIN-RELATED"/>
    <property type="match status" value="1"/>
</dbReference>
<gene>
    <name evidence="5" type="ORF">HGA03_07210</name>
</gene>
<dbReference type="GO" id="GO:0016791">
    <property type="term" value="F:phosphatase activity"/>
    <property type="evidence" value="ECO:0007669"/>
    <property type="project" value="TreeGrafter"/>
</dbReference>
<dbReference type="PANTHER" id="PTHR48100">
    <property type="entry name" value="BROAD-SPECIFICITY PHOSPHATASE YOR283W-RELATED"/>
    <property type="match status" value="1"/>
</dbReference>
<evidence type="ECO:0000256" key="4">
    <source>
        <dbReference type="SAM" id="MobiDB-lite"/>
    </source>
</evidence>
<evidence type="ECO:0000313" key="5">
    <source>
        <dbReference type="EMBL" id="NKY22454.1"/>
    </source>
</evidence>
<organism evidence="5 6">
    <name type="scientific">Cellulomonas denverensis</name>
    <dbReference type="NCBI Taxonomy" id="264297"/>
    <lineage>
        <taxon>Bacteria</taxon>
        <taxon>Bacillati</taxon>
        <taxon>Actinomycetota</taxon>
        <taxon>Actinomycetes</taxon>
        <taxon>Micrococcales</taxon>
        <taxon>Cellulomonadaceae</taxon>
        <taxon>Cellulomonas</taxon>
    </lineage>
</organism>
<feature type="region of interest" description="Disordered" evidence="4">
    <location>
        <begin position="225"/>
        <end position="249"/>
    </location>
</feature>
<dbReference type="Proteomes" id="UP000581206">
    <property type="component" value="Unassembled WGS sequence"/>
</dbReference>
<dbReference type="CDD" id="cd07067">
    <property type="entry name" value="HP_PGM_like"/>
    <property type="match status" value="1"/>
</dbReference>
<dbReference type="SUPFAM" id="SSF53254">
    <property type="entry name" value="Phosphoglycerate mutase-like"/>
    <property type="match status" value="1"/>
</dbReference>
<dbReference type="Gene3D" id="3.40.50.1240">
    <property type="entry name" value="Phosphoglycerate mutase-like"/>
    <property type="match status" value="1"/>
</dbReference>
<reference evidence="5 6" key="1">
    <citation type="submission" date="2020-04" db="EMBL/GenBank/DDBJ databases">
        <title>MicrobeNet Type strains.</title>
        <authorList>
            <person name="Nicholson A.C."/>
        </authorList>
    </citation>
    <scope>NUCLEOTIDE SEQUENCE [LARGE SCALE GENOMIC DNA]</scope>
    <source>
        <strain evidence="5 6">ATCC BAA-788</strain>
    </source>
</reference>
<proteinExistence type="predicted"/>
<evidence type="ECO:0000256" key="2">
    <source>
        <dbReference type="ARBA" id="ARBA00023235"/>
    </source>
</evidence>
<feature type="binding site" evidence="3">
    <location>
        <position position="73"/>
    </location>
    <ligand>
        <name>substrate</name>
    </ligand>
</feature>
<dbReference type="InterPro" id="IPR001345">
    <property type="entry name" value="PG/BPGM_mutase_AS"/>
</dbReference>
<keyword evidence="6" id="KW-1185">Reference proteome</keyword>
<dbReference type="InterPro" id="IPR029033">
    <property type="entry name" value="His_PPase_superfam"/>
</dbReference>
<name>A0A7X6KUF7_9CELL</name>
<keyword evidence="1" id="KW-0324">Glycolysis</keyword>
<dbReference type="AlphaFoldDB" id="A0A7X6KUF7"/>